<proteinExistence type="predicted"/>
<accession>A0AAP0E4N3</accession>
<comment type="caution">
    <text evidence="1">The sequence shown here is derived from an EMBL/GenBank/DDBJ whole genome shotgun (WGS) entry which is preliminary data.</text>
</comment>
<evidence type="ECO:0000313" key="2">
    <source>
        <dbReference type="Proteomes" id="UP001420932"/>
    </source>
</evidence>
<protein>
    <submittedName>
        <fullName evidence="1">Uncharacterized protein</fullName>
    </submittedName>
</protein>
<reference evidence="1 2" key="1">
    <citation type="submission" date="2024-01" db="EMBL/GenBank/DDBJ databases">
        <title>Genome assemblies of Stephania.</title>
        <authorList>
            <person name="Yang L."/>
        </authorList>
    </citation>
    <scope>NUCLEOTIDE SEQUENCE [LARGE SCALE GENOMIC DNA]</scope>
    <source>
        <strain evidence="1">YNDBR</strain>
        <tissue evidence="1">Leaf</tissue>
    </source>
</reference>
<keyword evidence="2" id="KW-1185">Reference proteome</keyword>
<dbReference type="EMBL" id="JBBNAF010000013">
    <property type="protein sequence ID" value="KAK9086650.1"/>
    <property type="molecule type" value="Genomic_DNA"/>
</dbReference>
<organism evidence="1 2">
    <name type="scientific">Stephania yunnanensis</name>
    <dbReference type="NCBI Taxonomy" id="152371"/>
    <lineage>
        <taxon>Eukaryota</taxon>
        <taxon>Viridiplantae</taxon>
        <taxon>Streptophyta</taxon>
        <taxon>Embryophyta</taxon>
        <taxon>Tracheophyta</taxon>
        <taxon>Spermatophyta</taxon>
        <taxon>Magnoliopsida</taxon>
        <taxon>Ranunculales</taxon>
        <taxon>Menispermaceae</taxon>
        <taxon>Menispermoideae</taxon>
        <taxon>Cissampelideae</taxon>
        <taxon>Stephania</taxon>
    </lineage>
</organism>
<sequence>MNSFCSSASYSAQGALLFEDLSHKGAYCLLAIQHTSELFSELPLIITDVIHDLQNIERLHIPAAGHFRSSYKGIDEEKSFSNLHVVSNFKDSSENIWIGWPNSFSSHF</sequence>
<dbReference type="AlphaFoldDB" id="A0AAP0E4N3"/>
<gene>
    <name evidence="1" type="ORF">Syun_029044</name>
</gene>
<dbReference type="Proteomes" id="UP001420932">
    <property type="component" value="Unassembled WGS sequence"/>
</dbReference>
<evidence type="ECO:0000313" key="1">
    <source>
        <dbReference type="EMBL" id="KAK9086650.1"/>
    </source>
</evidence>
<name>A0AAP0E4N3_9MAGN</name>